<evidence type="ECO:0000256" key="3">
    <source>
        <dbReference type="SAM" id="MobiDB-lite"/>
    </source>
</evidence>
<gene>
    <name evidence="4" type="ORF">QNI29_06900</name>
</gene>
<evidence type="ECO:0000256" key="1">
    <source>
        <dbReference type="ARBA" id="ARBA00005541"/>
    </source>
</evidence>
<evidence type="ECO:0000313" key="5">
    <source>
        <dbReference type="Proteomes" id="UP001236652"/>
    </source>
</evidence>
<feature type="region of interest" description="Disordered" evidence="3">
    <location>
        <begin position="320"/>
        <end position="341"/>
    </location>
</feature>
<dbReference type="PANTHER" id="PTHR38432">
    <property type="entry name" value="TELA-LIKE PROTEIN SAOUHSC_01408"/>
    <property type="match status" value="1"/>
</dbReference>
<name>A0ABY8V171_9BACI</name>
<accession>A0ABY8V171</accession>
<dbReference type="InterPro" id="IPR008863">
    <property type="entry name" value="Toxic_anion-R_TelA"/>
</dbReference>
<organism evidence="4 5">
    <name type="scientific">Pontibacillus chungwhensis</name>
    <dbReference type="NCBI Taxonomy" id="265426"/>
    <lineage>
        <taxon>Bacteria</taxon>
        <taxon>Bacillati</taxon>
        <taxon>Bacillota</taxon>
        <taxon>Bacilli</taxon>
        <taxon>Bacillales</taxon>
        <taxon>Bacillaceae</taxon>
        <taxon>Pontibacillus</taxon>
    </lineage>
</organism>
<keyword evidence="5" id="KW-1185">Reference proteome</keyword>
<proteinExistence type="inferred from homology"/>
<dbReference type="RefSeq" id="WP_231418005.1">
    <property type="nucleotide sequence ID" value="NZ_CP126446.1"/>
</dbReference>
<comment type="similarity">
    <text evidence="1 2">Belongs to the TelA family.</text>
</comment>
<dbReference type="PANTHER" id="PTHR38432:SF1">
    <property type="entry name" value="TELA-LIKE PROTEIN SAOUHSC_01408"/>
    <property type="match status" value="1"/>
</dbReference>
<evidence type="ECO:0000256" key="2">
    <source>
        <dbReference type="PIRNR" id="PIRNR026508"/>
    </source>
</evidence>
<protein>
    <submittedName>
        <fullName evidence="4">Toxic anion resistance protein</fullName>
    </submittedName>
</protein>
<dbReference type="Proteomes" id="UP001236652">
    <property type="component" value="Chromosome"/>
</dbReference>
<sequence length="341" mass="39408">MTNLSVEMVSKDIAKFQELPSSQQPEALQIARELDLESGPMNFGQDVQERISSFANDILGQMKQNNMVTAGQIMNELLNNLTKVEPDELSSPKKGLLAKWFSKSPSIHETLSKYQKVGAQMEKTSVRLRRSRESLLEDNEILEQLYQQNESYYEDIRVLLAAGELKKATWLQETLPRLKEELTKNPDDFTDQKVRDLDTITEHLEQRLYDLEISQQIAMQTAPQIRMIQKGNQRLADHIQSSVLTTLPIWKHQISIALSHYKQQEASKSQRNVNRKTDELFRRTARLYQSSLQSNPHNQQSLHEAQREFIETIQQTIHLQQTETEQRKEAEHTLASLSGAR</sequence>
<reference evidence="4 5" key="1">
    <citation type="submission" date="2023-05" db="EMBL/GenBank/DDBJ databases">
        <title>Comparative genomics reveals the evidence of polycyclic aromatic hydrocarbons degradation in moderately halophilic genus Pontibacillus.</title>
        <authorList>
            <person name="Yang H."/>
            <person name="Qian Z."/>
        </authorList>
    </citation>
    <scope>NUCLEOTIDE SEQUENCE [LARGE SCALE GENOMIC DNA]</scope>
    <source>
        <strain evidence="5">HN14</strain>
    </source>
</reference>
<evidence type="ECO:0000313" key="4">
    <source>
        <dbReference type="EMBL" id="WIF99380.1"/>
    </source>
</evidence>
<dbReference type="EMBL" id="CP126446">
    <property type="protein sequence ID" value="WIF99380.1"/>
    <property type="molecule type" value="Genomic_DNA"/>
</dbReference>
<dbReference type="Pfam" id="PF05816">
    <property type="entry name" value="TelA"/>
    <property type="match status" value="1"/>
</dbReference>
<dbReference type="PIRSF" id="PIRSF026508">
    <property type="entry name" value="TelA"/>
    <property type="match status" value="1"/>
</dbReference>